<dbReference type="PANTHER" id="PTHR10288">
    <property type="entry name" value="KH DOMAIN CONTAINING RNA BINDING PROTEIN"/>
    <property type="match status" value="1"/>
</dbReference>
<evidence type="ECO:0000313" key="6">
    <source>
        <dbReference type="Proteomes" id="UP000799421"/>
    </source>
</evidence>
<feature type="domain" description="BTB" evidence="4">
    <location>
        <begin position="550"/>
        <end position="625"/>
    </location>
</feature>
<evidence type="ECO:0000256" key="1">
    <source>
        <dbReference type="ARBA" id="ARBA00022737"/>
    </source>
</evidence>
<dbReference type="Gene3D" id="3.30.710.10">
    <property type="entry name" value="Potassium Channel Kv1.1, Chain A"/>
    <property type="match status" value="1"/>
</dbReference>
<dbReference type="SMART" id="SM00322">
    <property type="entry name" value="KH"/>
    <property type="match status" value="3"/>
</dbReference>
<dbReference type="SUPFAM" id="SSF54791">
    <property type="entry name" value="Eukaryotic type KH-domain (KH-domain type I)"/>
    <property type="match status" value="3"/>
</dbReference>
<feature type="compositionally biased region" description="Basic and acidic residues" evidence="3">
    <location>
        <begin position="31"/>
        <end position="59"/>
    </location>
</feature>
<dbReference type="InterPro" id="IPR036612">
    <property type="entry name" value="KH_dom_type_1_sf"/>
</dbReference>
<dbReference type="Pfam" id="PF00013">
    <property type="entry name" value="KH_1"/>
    <property type="match status" value="3"/>
</dbReference>
<dbReference type="OrthoDB" id="194443at2759"/>
<dbReference type="SMART" id="SM00225">
    <property type="entry name" value="BTB"/>
    <property type="match status" value="1"/>
</dbReference>
<dbReference type="CDD" id="cd18186">
    <property type="entry name" value="BTB_POZ_ZBTB_KLHL-like"/>
    <property type="match status" value="1"/>
</dbReference>
<dbReference type="AlphaFoldDB" id="A0A6A7BXX9"/>
<dbReference type="CDD" id="cd22455">
    <property type="entry name" value="KH-I_Rnc1_rpt1"/>
    <property type="match status" value="1"/>
</dbReference>
<accession>A0A6A7BXX9</accession>
<feature type="region of interest" description="Disordered" evidence="3">
    <location>
        <begin position="1"/>
        <end position="93"/>
    </location>
</feature>
<dbReference type="InterPro" id="IPR011333">
    <property type="entry name" value="SKP1/BTB/POZ_sf"/>
</dbReference>
<keyword evidence="1" id="KW-0677">Repeat</keyword>
<evidence type="ECO:0000259" key="4">
    <source>
        <dbReference type="PROSITE" id="PS50097"/>
    </source>
</evidence>
<name>A0A6A7BXX9_9PEZI</name>
<dbReference type="CDD" id="cd22439">
    <property type="entry name" value="KH-I_PCBP_rpt3"/>
    <property type="match status" value="1"/>
</dbReference>
<organism evidence="5 6">
    <name type="scientific">Piedraia hortae CBS 480.64</name>
    <dbReference type="NCBI Taxonomy" id="1314780"/>
    <lineage>
        <taxon>Eukaryota</taxon>
        <taxon>Fungi</taxon>
        <taxon>Dikarya</taxon>
        <taxon>Ascomycota</taxon>
        <taxon>Pezizomycotina</taxon>
        <taxon>Dothideomycetes</taxon>
        <taxon>Dothideomycetidae</taxon>
        <taxon>Capnodiales</taxon>
        <taxon>Piedraiaceae</taxon>
        <taxon>Piedraia</taxon>
    </lineage>
</organism>
<evidence type="ECO:0000313" key="5">
    <source>
        <dbReference type="EMBL" id="KAF2859545.1"/>
    </source>
</evidence>
<dbReference type="PROSITE" id="PS50084">
    <property type="entry name" value="KH_TYPE_1"/>
    <property type="match status" value="3"/>
</dbReference>
<evidence type="ECO:0000256" key="3">
    <source>
        <dbReference type="SAM" id="MobiDB-lite"/>
    </source>
</evidence>
<dbReference type="InterPro" id="IPR004087">
    <property type="entry name" value="KH_dom"/>
</dbReference>
<reference evidence="5" key="1">
    <citation type="journal article" date="2020" name="Stud. Mycol.">
        <title>101 Dothideomycetes genomes: a test case for predicting lifestyles and emergence of pathogens.</title>
        <authorList>
            <person name="Haridas S."/>
            <person name="Albert R."/>
            <person name="Binder M."/>
            <person name="Bloem J."/>
            <person name="Labutti K."/>
            <person name="Salamov A."/>
            <person name="Andreopoulos B."/>
            <person name="Baker S."/>
            <person name="Barry K."/>
            <person name="Bills G."/>
            <person name="Bluhm B."/>
            <person name="Cannon C."/>
            <person name="Castanera R."/>
            <person name="Culley D."/>
            <person name="Daum C."/>
            <person name="Ezra D."/>
            <person name="Gonzalez J."/>
            <person name="Henrissat B."/>
            <person name="Kuo A."/>
            <person name="Liang C."/>
            <person name="Lipzen A."/>
            <person name="Lutzoni F."/>
            <person name="Magnuson J."/>
            <person name="Mondo S."/>
            <person name="Nolan M."/>
            <person name="Ohm R."/>
            <person name="Pangilinan J."/>
            <person name="Park H.-J."/>
            <person name="Ramirez L."/>
            <person name="Alfaro M."/>
            <person name="Sun H."/>
            <person name="Tritt A."/>
            <person name="Yoshinaga Y."/>
            <person name="Zwiers L.-H."/>
            <person name="Turgeon B."/>
            <person name="Goodwin S."/>
            <person name="Spatafora J."/>
            <person name="Crous P."/>
            <person name="Grigoriev I."/>
        </authorList>
    </citation>
    <scope>NUCLEOTIDE SEQUENCE</scope>
    <source>
        <strain evidence="5">CBS 480.64</strain>
    </source>
</reference>
<dbReference type="Gene3D" id="3.30.1370.10">
    <property type="entry name" value="K Homology domain, type 1"/>
    <property type="match status" value="3"/>
</dbReference>
<dbReference type="Pfam" id="PF00651">
    <property type="entry name" value="BTB"/>
    <property type="match status" value="1"/>
</dbReference>
<dbReference type="InterPro" id="IPR000210">
    <property type="entry name" value="BTB/POZ_dom"/>
</dbReference>
<dbReference type="InterPro" id="IPR004088">
    <property type="entry name" value="KH_dom_type_1"/>
</dbReference>
<evidence type="ECO:0000256" key="2">
    <source>
        <dbReference type="PROSITE-ProRule" id="PRU00117"/>
    </source>
</evidence>
<dbReference type="CDD" id="cd22456">
    <property type="entry name" value="KH-I_Rnc1_rpt2"/>
    <property type="match status" value="1"/>
</dbReference>
<dbReference type="Proteomes" id="UP000799421">
    <property type="component" value="Unassembled WGS sequence"/>
</dbReference>
<dbReference type="SUPFAM" id="SSF54695">
    <property type="entry name" value="POZ domain"/>
    <property type="match status" value="1"/>
</dbReference>
<keyword evidence="6" id="KW-1185">Reference proteome</keyword>
<proteinExistence type="predicted"/>
<sequence>MAETPVETHTPATQKRPLEDPSSPSGPTDQPEAKRPALGKTVKEDGADDEHTVDLKADDATEAMTKIAVSEKPTSPVTQTDRSEGQRDYQSQDESAWLHVRALLSSAEAATLIGKGGENVSQIRRMSGARCTVSEYTRGAVERILTVSGPLEAVAKAFGLMIRTLNQEELDQASTPQSKTYPLRLLLPHVLIGSIIGKQGVTIREIQEASGARLNVSESCFPLSTERSLVVLGVADAVHIATYYVGKKIIEQLTERFGGAAASNYANRHGRPQGAVPGGIQVVPYVPLNGGGQIGHTELYNRKGHGMPNRGPPAPYGMPYAQPAHPQAPMPYGSPRSASISYGPKAPQQPYPQHGTPNPMPVHAGAPQQPMTGAVSGQPITQQIYIPNDMVGAIIGKGGAKINEIRQLSGSVIKINEPQDNNNERLVTVTGTPECNQMALYMLYSRLGESSSEPSRPRTCVKIPLFPRLQTPLSCIRFHCSLSNTKTSNMADIVNVYCMNALNTPSPSASSASSVSELPLERGQLQRARSRVQRSPGRLPLRSSFRSLSSCVEVIVGNGQDRNRPRTTFQIHKELLTSASPFFSAALNGNFTEGILQSVKLPEEKPEIFEWFLQWLYTGSLTVPVAGELAPALVGLADNHHTHNRSIALPPMGGGYLIHRHALQQHQQQILQQEFQTRMDGELRNNQGSPKYFLLIDLFALSDRLLTHQLSNLVLTTIARLSETTNSVPTPSDTWILYGDDCNSGIRETSRLRTLVLDLFAYKKTDKLLETHKDEWHPRFLRELVVKLKRPGPEAIERHHLEPWRPRSWSTTRACEACRETLKPDVTADRCAVCHRAYCASCLRDGMNGGAYDPSICKPWMGRGMCTRYHEHPDGDICR</sequence>
<dbReference type="PROSITE" id="PS50097">
    <property type="entry name" value="BTB"/>
    <property type="match status" value="1"/>
</dbReference>
<protein>
    <recommendedName>
        <fullName evidence="4">BTB domain-containing protein</fullName>
    </recommendedName>
</protein>
<dbReference type="GO" id="GO:0003723">
    <property type="term" value="F:RNA binding"/>
    <property type="evidence" value="ECO:0007669"/>
    <property type="project" value="UniProtKB-UniRule"/>
</dbReference>
<gene>
    <name evidence="5" type="ORF">K470DRAFT_300208</name>
</gene>
<feature type="region of interest" description="Disordered" evidence="3">
    <location>
        <begin position="303"/>
        <end position="357"/>
    </location>
</feature>
<keyword evidence="2" id="KW-0694">RNA-binding</keyword>
<dbReference type="EMBL" id="MU005991">
    <property type="protein sequence ID" value="KAF2859545.1"/>
    <property type="molecule type" value="Genomic_DNA"/>
</dbReference>